<reference evidence="2" key="1">
    <citation type="submission" date="2022-11" db="UniProtKB">
        <authorList>
            <consortium name="WormBaseParasite"/>
        </authorList>
    </citation>
    <scope>IDENTIFICATION</scope>
</reference>
<organism evidence="1 2">
    <name type="scientific">Panagrolaimus sp. JU765</name>
    <dbReference type="NCBI Taxonomy" id="591449"/>
    <lineage>
        <taxon>Eukaryota</taxon>
        <taxon>Metazoa</taxon>
        <taxon>Ecdysozoa</taxon>
        <taxon>Nematoda</taxon>
        <taxon>Chromadorea</taxon>
        <taxon>Rhabditida</taxon>
        <taxon>Tylenchina</taxon>
        <taxon>Panagrolaimomorpha</taxon>
        <taxon>Panagrolaimoidea</taxon>
        <taxon>Panagrolaimidae</taxon>
        <taxon>Panagrolaimus</taxon>
    </lineage>
</organism>
<name>A0AC34RF60_9BILA</name>
<evidence type="ECO:0000313" key="2">
    <source>
        <dbReference type="WBParaSite" id="JU765_v2.g6278.t1"/>
    </source>
</evidence>
<proteinExistence type="predicted"/>
<dbReference type="WBParaSite" id="JU765_v2.g6278.t1">
    <property type="protein sequence ID" value="JU765_v2.g6278.t1"/>
    <property type="gene ID" value="JU765_v2.g6278"/>
</dbReference>
<sequence>MVANDRDPGYTICFPSNDSMRLDGYTKSVDSPIRSSGITTPMSSDGEYSINQQNHQFSPDFVESRKINGHSDELESDSVENGVNSHFNGITTVLGSPHQHSPGLNNGKQDERDHPVAFVKQLGERLSHSISDDSVTAAADKTQESADFPAANFVHEGKSASEATQESKKPSDASIMMDSKTDADDDDKFDTLNATIERVALREREIARARKEAEEARNMQKIEQFSALPAQTFQFRIPNPDNSSDFSNELNLIEKSPKNSTKMGDECQTTPSTSTFPDFNGLPPLEPVDTNNSETSTPLPTPSETSSTCSNKPKRRRRDRTAPAVFCSFTDPEKGQCKQRAILTFRHCIRHILADPEAPYKQCQHKRRPKNKKEEGIQCTNAIAKDQAEIFCTTHLIMKGLREPKKKKRAAVADDLVSNASADCNSEAFNDSGANASNTVDDFHSYSENVETQESWEHSQQNYSHGVDPQPSTSYFIPENGPFVEAEKPIQPEKTFQLIQKPNGEHVLVDECGTVQPPENYNLVRQPDGSIQAAFHQPPVVNNANRMPIQPEHFSTPPQSAPPVFQNNFHSTENLQEVHHSISLDGTPQQVFENAPFPPPTPSSSALFQSASNNFQQTVIVPQPQIVMPPQQLCNEMLVQQPNGQIIVQPIERHQMDSRPSSGPLMSNLRTIVTFPDGTTQILPPGTQIITTENGTTALVPPMIEQEQIQFQQPIIQFVDPGSTLIGSRAPYPFLPFEKPPQYLQVSEEELEGNEAEDEEKQIQKEYGAKPMKNIRKDKMICLRQKRQRMRIGGSFRKIPAVDEMARVLEDHDFDKTDLFPLGLEPSDDDMSSDEDMLEFGPKWWPSNAGPKNTAIDVYLQKKILKLEKAKLIKSAITTAPLMHSSKTFPNSSGAALRTRDHYKKGLNLPETKPFRERRCYHMQSIVTGNQNRRSVRCPKPCLPRTNHCVDHILFNIDQKLFVYCSKTGCSRPTLTSEAVLTNGLCRYHFEQEQTHQNQADSDSSRPSSTRYMEHNPPAPSNADSDSSRPSSTRYMEHNPPAPSNVTIFDNSTTILSSVSNQVRSTVNPFFTKPVQQFHPNQHQNLLDERHYGGESVFDQDDDGDVSLASVAKDLGLNSEALNEVLAQVSEEEAMDLDKSDLDLGHNWADVEQFLLSEGYPVDPADSEMDDPTSGFVQSSSNVNFDSMIYSDFH</sequence>
<dbReference type="Proteomes" id="UP000887576">
    <property type="component" value="Unplaced"/>
</dbReference>
<protein>
    <submittedName>
        <fullName evidence="2">KAT8 regulatory NSL complex subunit 2</fullName>
    </submittedName>
</protein>
<evidence type="ECO:0000313" key="1">
    <source>
        <dbReference type="Proteomes" id="UP000887576"/>
    </source>
</evidence>
<accession>A0AC34RF60</accession>